<evidence type="ECO:0000313" key="3">
    <source>
        <dbReference type="Proteomes" id="UP000272474"/>
    </source>
</evidence>
<proteinExistence type="predicted"/>
<dbReference type="OrthoDB" id="4316296at2"/>
<evidence type="ECO:0000313" key="2">
    <source>
        <dbReference type="EMBL" id="RKN47220.1"/>
    </source>
</evidence>
<feature type="region of interest" description="Disordered" evidence="1">
    <location>
        <begin position="1"/>
        <end position="23"/>
    </location>
</feature>
<gene>
    <name evidence="2" type="ORF">D7294_03405</name>
</gene>
<protein>
    <submittedName>
        <fullName evidence="2">Uncharacterized protein</fullName>
    </submittedName>
</protein>
<feature type="compositionally biased region" description="Low complexity" evidence="1">
    <location>
        <begin position="1"/>
        <end position="12"/>
    </location>
</feature>
<organism evidence="2 3">
    <name type="scientific">Streptomyces hoynatensis</name>
    <dbReference type="NCBI Taxonomy" id="1141874"/>
    <lineage>
        <taxon>Bacteria</taxon>
        <taxon>Bacillati</taxon>
        <taxon>Actinomycetota</taxon>
        <taxon>Actinomycetes</taxon>
        <taxon>Kitasatosporales</taxon>
        <taxon>Streptomycetaceae</taxon>
        <taxon>Streptomyces</taxon>
    </lineage>
</organism>
<comment type="caution">
    <text evidence="2">The sequence shown here is derived from an EMBL/GenBank/DDBJ whole genome shotgun (WGS) entry which is preliminary data.</text>
</comment>
<keyword evidence="3" id="KW-1185">Reference proteome</keyword>
<accession>A0A3A9ZG14</accession>
<dbReference type="Proteomes" id="UP000272474">
    <property type="component" value="Unassembled WGS sequence"/>
</dbReference>
<evidence type="ECO:0000256" key="1">
    <source>
        <dbReference type="SAM" id="MobiDB-lite"/>
    </source>
</evidence>
<reference evidence="2 3" key="1">
    <citation type="journal article" date="2014" name="Int. J. Syst. Evol. Microbiol.">
        <title>Streptomyces hoynatensis sp. nov., isolated from deep marine sediment.</title>
        <authorList>
            <person name="Veyisoglu A."/>
            <person name="Sahin N."/>
        </authorList>
    </citation>
    <scope>NUCLEOTIDE SEQUENCE [LARGE SCALE GENOMIC DNA]</scope>
    <source>
        <strain evidence="2 3">KCTC 29097</strain>
    </source>
</reference>
<dbReference type="RefSeq" id="WP_120675166.1">
    <property type="nucleotide sequence ID" value="NZ_RBAL01000001.1"/>
</dbReference>
<dbReference type="AlphaFoldDB" id="A0A3A9ZG14"/>
<dbReference type="EMBL" id="RBAL01000001">
    <property type="protein sequence ID" value="RKN47220.1"/>
    <property type="molecule type" value="Genomic_DNA"/>
</dbReference>
<sequence length="119" mass="13136">MSDAGRAPESPGGEPPRPRRPAALFFEPPAEQPAGEHFFDLESITDPRHLLDRATELATAFQAAADRAVEFQAVAAAQLADPARFDRLTAVQIGDRAGWTEDYAAKMIEYGRELQRRRS</sequence>
<name>A0A3A9ZG14_9ACTN</name>